<evidence type="ECO:0000313" key="2">
    <source>
        <dbReference type="Proteomes" id="UP001328107"/>
    </source>
</evidence>
<gene>
    <name evidence="1" type="ORF">PMAYCL1PPCAC_27443</name>
</gene>
<reference evidence="2" key="1">
    <citation type="submission" date="2022-10" db="EMBL/GenBank/DDBJ databases">
        <title>Genome assembly of Pristionchus species.</title>
        <authorList>
            <person name="Yoshida K."/>
            <person name="Sommer R.J."/>
        </authorList>
    </citation>
    <scope>NUCLEOTIDE SEQUENCE [LARGE SCALE GENOMIC DNA]</scope>
    <source>
        <strain evidence="2">RS5460</strain>
    </source>
</reference>
<proteinExistence type="predicted"/>
<evidence type="ECO:0000313" key="1">
    <source>
        <dbReference type="EMBL" id="GMR57248.1"/>
    </source>
</evidence>
<keyword evidence="2" id="KW-1185">Reference proteome</keyword>
<organism evidence="1 2">
    <name type="scientific">Pristionchus mayeri</name>
    <dbReference type="NCBI Taxonomy" id="1317129"/>
    <lineage>
        <taxon>Eukaryota</taxon>
        <taxon>Metazoa</taxon>
        <taxon>Ecdysozoa</taxon>
        <taxon>Nematoda</taxon>
        <taxon>Chromadorea</taxon>
        <taxon>Rhabditida</taxon>
        <taxon>Rhabditina</taxon>
        <taxon>Diplogasteromorpha</taxon>
        <taxon>Diplogasteroidea</taxon>
        <taxon>Neodiplogasteridae</taxon>
        <taxon>Pristionchus</taxon>
    </lineage>
</organism>
<dbReference type="EMBL" id="BTRK01000006">
    <property type="protein sequence ID" value="GMR57248.1"/>
    <property type="molecule type" value="Genomic_DNA"/>
</dbReference>
<sequence>EYFDIRYMWLDDTTAPSILEIASHSKELKLGESGLSDSAAFITQLASMDITRVSLYVILYFFPATEFFTLPRSFWRTFLNEKLANGSFECVEIAIGREQQKFTMAPIDLPEDAIILSMKWTKAR</sequence>
<accession>A0AAN5D654</accession>
<name>A0AAN5D654_9BILA</name>
<dbReference type="Proteomes" id="UP001328107">
    <property type="component" value="Unassembled WGS sequence"/>
</dbReference>
<protein>
    <submittedName>
        <fullName evidence="1">Uncharacterized protein</fullName>
    </submittedName>
</protein>
<feature type="non-terminal residue" evidence="1">
    <location>
        <position position="1"/>
    </location>
</feature>
<dbReference type="AlphaFoldDB" id="A0AAN5D654"/>
<comment type="caution">
    <text evidence="1">The sequence shown here is derived from an EMBL/GenBank/DDBJ whole genome shotgun (WGS) entry which is preliminary data.</text>
</comment>